<dbReference type="EMBL" id="HACG01052434">
    <property type="protein sequence ID" value="CEK99305.1"/>
    <property type="molecule type" value="Transcribed_RNA"/>
</dbReference>
<gene>
    <name evidence="1" type="primary">ORF220933</name>
</gene>
<name>A0A0B7C4B6_9EUPU</name>
<sequence length="72" mass="7908">LNSMLEEDISLVSDDDDDGSSNVQFTGAIMKGKMLHIREIPLVEPPNLHLLGKLFLVGGLAEAFDFIIILQL</sequence>
<proteinExistence type="predicted"/>
<reference evidence="1" key="1">
    <citation type="submission" date="2014-12" db="EMBL/GenBank/DDBJ databases">
        <title>Insight into the proteome of Arion vulgaris.</title>
        <authorList>
            <person name="Aradska J."/>
            <person name="Bulat T."/>
            <person name="Smidak R."/>
            <person name="Sarate P."/>
            <person name="Gangsoo J."/>
            <person name="Sialana F."/>
            <person name="Bilban M."/>
            <person name="Lubec G."/>
        </authorList>
    </citation>
    <scope>NUCLEOTIDE SEQUENCE</scope>
    <source>
        <tissue evidence="1">Skin</tissue>
    </source>
</reference>
<feature type="non-terminal residue" evidence="1">
    <location>
        <position position="1"/>
    </location>
</feature>
<evidence type="ECO:0000313" key="1">
    <source>
        <dbReference type="EMBL" id="CEK99305.1"/>
    </source>
</evidence>
<accession>A0A0B7C4B6</accession>
<organism evidence="1">
    <name type="scientific">Arion vulgaris</name>
    <dbReference type="NCBI Taxonomy" id="1028688"/>
    <lineage>
        <taxon>Eukaryota</taxon>
        <taxon>Metazoa</taxon>
        <taxon>Spiralia</taxon>
        <taxon>Lophotrochozoa</taxon>
        <taxon>Mollusca</taxon>
        <taxon>Gastropoda</taxon>
        <taxon>Heterobranchia</taxon>
        <taxon>Euthyneura</taxon>
        <taxon>Panpulmonata</taxon>
        <taxon>Eupulmonata</taxon>
        <taxon>Stylommatophora</taxon>
        <taxon>Helicina</taxon>
        <taxon>Arionoidea</taxon>
        <taxon>Arionidae</taxon>
        <taxon>Arion</taxon>
    </lineage>
</organism>
<dbReference type="AlphaFoldDB" id="A0A0B7C4B6"/>
<protein>
    <submittedName>
        <fullName evidence="1">Uncharacterized protein</fullName>
    </submittedName>
</protein>